<feature type="binding site" evidence="8">
    <location>
        <position position="350"/>
    </location>
    <ligand>
        <name>3-phosphoshikimate</name>
        <dbReference type="ChEBI" id="CHEBI:145989"/>
    </ligand>
</feature>
<feature type="binding site" evidence="8">
    <location>
        <position position="124"/>
    </location>
    <ligand>
        <name>phosphoenolpyruvate</name>
        <dbReference type="ChEBI" id="CHEBI:58702"/>
    </ligand>
</feature>
<comment type="function">
    <text evidence="8">Catalyzes the transfer of the enolpyruvyl moiety of phosphoenolpyruvate (PEP) to the 5-hydroxyl of shikimate-3-phosphate (S3P) to produce enolpyruvyl shikimate-3-phosphate and inorganic phosphate.</text>
</comment>
<dbReference type="NCBIfam" id="TIGR01356">
    <property type="entry name" value="aroA"/>
    <property type="match status" value="1"/>
</dbReference>
<comment type="subunit">
    <text evidence="8">Monomer.</text>
</comment>
<dbReference type="GO" id="GO:0003866">
    <property type="term" value="F:3-phosphoshikimate 1-carboxyvinyltransferase activity"/>
    <property type="evidence" value="ECO:0007669"/>
    <property type="project" value="UniProtKB-UniRule"/>
</dbReference>
<dbReference type="HOGENOM" id="CLU_024321_0_1_5"/>
<evidence type="ECO:0000256" key="7">
    <source>
        <dbReference type="ARBA" id="ARBA00044633"/>
    </source>
</evidence>
<dbReference type="Pfam" id="PF00275">
    <property type="entry name" value="EPSP_synthase"/>
    <property type="match status" value="1"/>
</dbReference>
<comment type="caution">
    <text evidence="11">The sequence shown here is derived from an EMBL/GenBank/DDBJ whole genome shotgun (WGS) entry which is preliminary data.</text>
</comment>
<evidence type="ECO:0000256" key="4">
    <source>
        <dbReference type="ARBA" id="ARBA00022605"/>
    </source>
</evidence>
<dbReference type="PROSITE" id="PS00104">
    <property type="entry name" value="EPSP_SYNTHASE_1"/>
    <property type="match status" value="1"/>
</dbReference>
<feature type="binding site" evidence="8">
    <location>
        <position position="377"/>
    </location>
    <ligand>
        <name>3-phosphoshikimate</name>
        <dbReference type="ChEBI" id="CHEBI:145989"/>
    </ligand>
</feature>
<reference evidence="11 12" key="1">
    <citation type="submission" date="2006-01" db="EMBL/GenBank/DDBJ databases">
        <authorList>
            <person name="Hagstrom A."/>
            <person name="Ferriera S."/>
            <person name="Johnson J."/>
            <person name="Kravitz S."/>
            <person name="Halpern A."/>
            <person name="Remington K."/>
            <person name="Beeson K."/>
            <person name="Tran B."/>
            <person name="Rogers Y.-H."/>
            <person name="Friedman R."/>
            <person name="Venter J.C."/>
        </authorList>
    </citation>
    <scope>NUCLEOTIDE SEQUENCE [LARGE SCALE GENOMIC DNA]</scope>
    <source>
        <strain evidence="11 12">SKA53</strain>
    </source>
</reference>
<feature type="binding site" evidence="8">
    <location>
        <position position="52"/>
    </location>
    <ligand>
        <name>3-phosphoshikimate</name>
        <dbReference type="ChEBI" id="CHEBI:145989"/>
    </ligand>
</feature>
<feature type="binding site" evidence="8">
    <location>
        <position position="56"/>
    </location>
    <ligand>
        <name>3-phosphoshikimate</name>
        <dbReference type="ChEBI" id="CHEBI:145989"/>
    </ligand>
</feature>
<comment type="caution">
    <text evidence="8">Lacks conserved residue(s) required for the propagation of feature annotation.</text>
</comment>
<feature type="region of interest" description="Disordered" evidence="9">
    <location>
        <begin position="1"/>
        <end position="29"/>
    </location>
</feature>
<dbReference type="AlphaFoldDB" id="A3V3A9"/>
<organism evidence="11 12">
    <name type="scientific">Yoonia vestfoldensis SKA53</name>
    <dbReference type="NCBI Taxonomy" id="314232"/>
    <lineage>
        <taxon>Bacteria</taxon>
        <taxon>Pseudomonadati</taxon>
        <taxon>Pseudomonadota</taxon>
        <taxon>Alphaproteobacteria</taxon>
        <taxon>Rhodobacterales</taxon>
        <taxon>Paracoccaceae</taxon>
        <taxon>Yoonia</taxon>
    </lineage>
</organism>
<evidence type="ECO:0000256" key="9">
    <source>
        <dbReference type="SAM" id="MobiDB-lite"/>
    </source>
</evidence>
<name>A3V3A9_9RHOB</name>
<comment type="catalytic activity">
    <reaction evidence="7">
        <text>3-phosphoshikimate + phosphoenolpyruvate = 5-O-(1-carboxyvinyl)-3-phosphoshikimate + phosphate</text>
        <dbReference type="Rhea" id="RHEA:21256"/>
        <dbReference type="ChEBI" id="CHEBI:43474"/>
        <dbReference type="ChEBI" id="CHEBI:57701"/>
        <dbReference type="ChEBI" id="CHEBI:58702"/>
        <dbReference type="ChEBI" id="CHEBI:145989"/>
        <dbReference type="EC" id="2.5.1.19"/>
    </reaction>
    <physiologicalReaction direction="left-to-right" evidence="7">
        <dbReference type="Rhea" id="RHEA:21257"/>
    </physiologicalReaction>
</comment>
<evidence type="ECO:0000256" key="3">
    <source>
        <dbReference type="ARBA" id="ARBA00022490"/>
    </source>
</evidence>
<evidence type="ECO:0000313" key="12">
    <source>
        <dbReference type="Proteomes" id="UP000004507"/>
    </source>
</evidence>
<gene>
    <name evidence="8" type="primary">aroA</name>
    <name evidence="11" type="ORF">SKA53_01181</name>
</gene>
<dbReference type="PANTHER" id="PTHR21090:SF5">
    <property type="entry name" value="PENTAFUNCTIONAL AROM POLYPEPTIDE"/>
    <property type="match status" value="1"/>
</dbReference>
<dbReference type="SUPFAM" id="SSF55205">
    <property type="entry name" value="EPT/RTPC-like"/>
    <property type="match status" value="1"/>
</dbReference>
<feature type="binding site" evidence="8">
    <location>
        <position position="199"/>
    </location>
    <ligand>
        <name>phosphoenolpyruvate</name>
        <dbReference type="ChEBI" id="CHEBI:58702"/>
    </ligand>
</feature>
<dbReference type="GO" id="GO:0005737">
    <property type="term" value="C:cytoplasm"/>
    <property type="evidence" value="ECO:0007669"/>
    <property type="project" value="UniProtKB-SubCell"/>
</dbReference>
<feature type="binding site" evidence="8">
    <location>
        <position position="426"/>
    </location>
    <ligand>
        <name>phosphoenolpyruvate</name>
        <dbReference type="ChEBI" id="CHEBI:58702"/>
    </ligand>
</feature>
<dbReference type="PIRSF" id="PIRSF000505">
    <property type="entry name" value="EPSPS"/>
    <property type="match status" value="1"/>
</dbReference>
<evidence type="ECO:0000256" key="6">
    <source>
        <dbReference type="ARBA" id="ARBA00023141"/>
    </source>
</evidence>
<feature type="active site" description="Proton acceptor" evidence="8">
    <location>
        <position position="350"/>
    </location>
</feature>
<dbReference type="PANTHER" id="PTHR21090">
    <property type="entry name" value="AROM/DEHYDROQUINATE SYNTHASE"/>
    <property type="match status" value="1"/>
</dbReference>
<dbReference type="STRING" id="314232.SKA53_01181"/>
<dbReference type="Gene3D" id="3.65.10.10">
    <property type="entry name" value="Enolpyruvate transferase domain"/>
    <property type="match status" value="2"/>
</dbReference>
<sequence length="473" mass="49143">MGARDGPFARTAVSGGANTKEPFMSSHATPIPMMSSACGPLQGQAHVPGDKSISHRSLILGAMCIGETRITGLLEGDDVLDTAKAMRAFGAEVTDHGGGQWSVRGVGVGGFAEPDHVIDCGNSGTGVRLIMGAMATTPITVTFTGDASLNGRPMGRVTDPLALFGTRAVGRAGGRLPMTLVGAAGPVPVRYVVPVPSAQVKSAVLLAGLNAPGQTVVIEKEATRDHTERMLQGFGATLTVEDTDEGRVITLTGQPELQPQDIVVPRDPSSAAFPVCAALIVPGSDVLVPNIGLNPTRAGLFTTLQEMGADLTFENLRSEGGEPVADLRARFSPDLRGITVPADRAASMIDEYPVLSVVAAFAQGVTDMPGVKELRVKESDRIDAMAQGLRAAGVTVDEGPDWWRVTGVGHGHVPGGVTVQSRLDHRIAMAFLVMGMAAQNPVIVDDAAPITTSFPIFEPLMNDLGAQIARISA</sequence>
<dbReference type="InterPro" id="IPR013792">
    <property type="entry name" value="RNA3'P_cycl/enolpyr_Trfase_a/b"/>
</dbReference>
<proteinExistence type="inferred from homology"/>
<comment type="pathway">
    <text evidence="1 8">Metabolic intermediate biosynthesis; chorismate biosynthesis; chorismate from D-erythrose 4-phosphate and phosphoenolpyruvate: step 6/7.</text>
</comment>
<evidence type="ECO:0000259" key="10">
    <source>
        <dbReference type="Pfam" id="PF00275"/>
    </source>
</evidence>
<dbReference type="Proteomes" id="UP000004507">
    <property type="component" value="Unassembled WGS sequence"/>
</dbReference>
<dbReference type="InterPro" id="IPR023193">
    <property type="entry name" value="EPSP_synthase_CS"/>
</dbReference>
<keyword evidence="6 8" id="KW-0057">Aromatic amino acid biosynthesis</keyword>
<dbReference type="GO" id="GO:0009423">
    <property type="term" value="P:chorismate biosynthetic process"/>
    <property type="evidence" value="ECO:0007669"/>
    <property type="project" value="UniProtKB-UniRule"/>
</dbReference>
<evidence type="ECO:0000256" key="2">
    <source>
        <dbReference type="ARBA" id="ARBA00009948"/>
    </source>
</evidence>
<accession>A3V3A9</accession>
<keyword evidence="12" id="KW-1185">Reference proteome</keyword>
<evidence type="ECO:0000256" key="1">
    <source>
        <dbReference type="ARBA" id="ARBA00004811"/>
    </source>
</evidence>
<comment type="similarity">
    <text evidence="2 8">Belongs to the EPSP synthase family.</text>
</comment>
<dbReference type="InterPro" id="IPR006264">
    <property type="entry name" value="EPSP_synthase"/>
</dbReference>
<dbReference type="EMBL" id="AAMS01000003">
    <property type="protein sequence ID" value="EAQ06966.1"/>
    <property type="molecule type" value="Genomic_DNA"/>
</dbReference>
<evidence type="ECO:0000256" key="8">
    <source>
        <dbReference type="HAMAP-Rule" id="MF_00210"/>
    </source>
</evidence>
<feature type="domain" description="Enolpyruvate transferase" evidence="10">
    <location>
        <begin position="39"/>
        <end position="459"/>
    </location>
</feature>
<dbReference type="EC" id="2.5.1.19" evidence="8"/>
<feature type="binding site" evidence="8">
    <location>
        <position position="199"/>
    </location>
    <ligand>
        <name>3-phosphoshikimate</name>
        <dbReference type="ChEBI" id="CHEBI:145989"/>
    </ligand>
</feature>
<dbReference type="InterPro" id="IPR001986">
    <property type="entry name" value="Enolpyruvate_Tfrase_dom"/>
</dbReference>
<dbReference type="HAMAP" id="MF_00210">
    <property type="entry name" value="EPSP_synth"/>
    <property type="match status" value="1"/>
</dbReference>
<dbReference type="GO" id="GO:0009073">
    <property type="term" value="P:aromatic amino acid family biosynthetic process"/>
    <property type="evidence" value="ECO:0007669"/>
    <property type="project" value="UniProtKB-KW"/>
</dbReference>
<dbReference type="FunFam" id="3.65.10.10:FF:000005">
    <property type="entry name" value="3-phosphoshikimate 1-carboxyvinyltransferase"/>
    <property type="match status" value="1"/>
</dbReference>
<feature type="binding site" evidence="8">
    <location>
        <position position="381"/>
    </location>
    <ligand>
        <name>phosphoenolpyruvate</name>
        <dbReference type="ChEBI" id="CHEBI:58702"/>
    </ligand>
</feature>
<feature type="binding site" evidence="8">
    <location>
        <position position="197"/>
    </location>
    <ligand>
        <name>3-phosphoshikimate</name>
        <dbReference type="ChEBI" id="CHEBI:145989"/>
    </ligand>
</feature>
<dbReference type="PROSITE" id="PS00885">
    <property type="entry name" value="EPSP_SYNTHASE_2"/>
    <property type="match status" value="1"/>
</dbReference>
<comment type="subcellular location">
    <subcellularLocation>
        <location evidence="8">Cytoplasm</location>
    </subcellularLocation>
</comment>
<feature type="binding site" evidence="8">
    <location>
        <position position="152"/>
    </location>
    <ligand>
        <name>phosphoenolpyruvate</name>
        <dbReference type="ChEBI" id="CHEBI:58702"/>
    </ligand>
</feature>
<dbReference type="CDD" id="cd01556">
    <property type="entry name" value="EPSP_synthase"/>
    <property type="match status" value="1"/>
</dbReference>
<protein>
    <recommendedName>
        <fullName evidence="8">3-phosphoshikimate 1-carboxyvinyltransferase</fullName>
        <ecNumber evidence="8">2.5.1.19</ecNumber>
    </recommendedName>
    <alternativeName>
        <fullName evidence="8">5-enolpyruvylshikimate-3-phosphate synthase</fullName>
        <shortName evidence="8">EPSP synthase</shortName>
        <shortName evidence="8">EPSPS</shortName>
    </alternativeName>
</protein>
<keyword evidence="5 8" id="KW-0808">Transferase</keyword>
<keyword evidence="4 8" id="KW-0028">Amino-acid biosynthesis</keyword>
<evidence type="ECO:0000313" key="11">
    <source>
        <dbReference type="EMBL" id="EAQ06966.1"/>
    </source>
</evidence>
<feature type="binding site" evidence="8">
    <location>
        <position position="51"/>
    </location>
    <ligand>
        <name>phosphoenolpyruvate</name>
        <dbReference type="ChEBI" id="CHEBI:58702"/>
    </ligand>
</feature>
<dbReference type="UniPathway" id="UPA00053">
    <property type="reaction ID" value="UER00089"/>
</dbReference>
<dbReference type="eggNOG" id="COG0128">
    <property type="taxonomic scope" value="Bacteria"/>
</dbReference>
<evidence type="ECO:0000256" key="5">
    <source>
        <dbReference type="ARBA" id="ARBA00022679"/>
    </source>
</evidence>
<dbReference type="InterPro" id="IPR036968">
    <property type="entry name" value="Enolpyruvate_Tfrase_sf"/>
</dbReference>
<dbReference type="GO" id="GO:0008652">
    <property type="term" value="P:amino acid biosynthetic process"/>
    <property type="evidence" value="ECO:0007669"/>
    <property type="project" value="UniProtKB-KW"/>
</dbReference>
<keyword evidence="3 8" id="KW-0963">Cytoplasm</keyword>
<feature type="binding site" evidence="8">
    <location>
        <position position="51"/>
    </location>
    <ligand>
        <name>3-phosphoshikimate</name>
        <dbReference type="ChEBI" id="CHEBI:145989"/>
    </ligand>
</feature>